<evidence type="ECO:0000259" key="6">
    <source>
        <dbReference type="Pfam" id="PF04091"/>
    </source>
</evidence>
<protein>
    <submittedName>
        <fullName evidence="7">Exocyst complex component</fullName>
    </submittedName>
</protein>
<keyword evidence="3" id="KW-0268">Exocytosis</keyword>
<evidence type="ECO:0000256" key="2">
    <source>
        <dbReference type="ARBA" id="ARBA00022448"/>
    </source>
</evidence>
<dbReference type="Pfam" id="PF04091">
    <property type="entry name" value="Sec15_C"/>
    <property type="match status" value="1"/>
</dbReference>
<gene>
    <name evidence="7" type="ORF">O6P43_006326</name>
</gene>
<dbReference type="GO" id="GO:0006893">
    <property type="term" value="P:Golgi to plasma membrane transport"/>
    <property type="evidence" value="ECO:0007669"/>
    <property type="project" value="TreeGrafter"/>
</dbReference>
<comment type="similarity">
    <text evidence="1">Belongs to the SEC15 family.</text>
</comment>
<evidence type="ECO:0000256" key="5">
    <source>
        <dbReference type="SAM" id="SignalP"/>
    </source>
</evidence>
<accession>A0AAD7Q7Z4</accession>
<dbReference type="GO" id="GO:0090522">
    <property type="term" value="P:vesicle tethering involved in exocytosis"/>
    <property type="evidence" value="ECO:0007669"/>
    <property type="project" value="InterPro"/>
</dbReference>
<reference evidence="7" key="1">
    <citation type="journal article" date="2023" name="Science">
        <title>Elucidation of the pathway for biosynthesis of saponin adjuvants from the soapbark tree.</title>
        <authorList>
            <person name="Reed J."/>
            <person name="Orme A."/>
            <person name="El-Demerdash A."/>
            <person name="Owen C."/>
            <person name="Martin L.B.B."/>
            <person name="Misra R.C."/>
            <person name="Kikuchi S."/>
            <person name="Rejzek M."/>
            <person name="Martin A.C."/>
            <person name="Harkess A."/>
            <person name="Leebens-Mack J."/>
            <person name="Louveau T."/>
            <person name="Stephenson M.J."/>
            <person name="Osbourn A."/>
        </authorList>
    </citation>
    <scope>NUCLEOTIDE SEQUENCE</scope>
    <source>
        <strain evidence="7">S10</strain>
    </source>
</reference>
<feature type="signal peptide" evidence="5">
    <location>
        <begin position="1"/>
        <end position="17"/>
    </location>
</feature>
<dbReference type="InterPro" id="IPR007225">
    <property type="entry name" value="EXOC6/Sec15"/>
</dbReference>
<dbReference type="PANTHER" id="PTHR12702">
    <property type="entry name" value="SEC15"/>
    <property type="match status" value="1"/>
</dbReference>
<evidence type="ECO:0000256" key="4">
    <source>
        <dbReference type="ARBA" id="ARBA00023054"/>
    </source>
</evidence>
<keyword evidence="8" id="KW-1185">Reference proteome</keyword>
<dbReference type="InterPro" id="IPR046361">
    <property type="entry name" value="EXOC6/Sec15_C"/>
</dbReference>
<dbReference type="InterPro" id="IPR042045">
    <property type="entry name" value="EXOC6/Sec15_C_dom1"/>
</dbReference>
<name>A0AAD7Q7Z4_QUISA</name>
<comment type="caution">
    <text evidence="7">The sequence shown here is derived from an EMBL/GenBank/DDBJ whole genome shotgun (WGS) entry which is preliminary data.</text>
</comment>
<feature type="chain" id="PRO_5041928693" evidence="5">
    <location>
        <begin position="18"/>
        <end position="409"/>
    </location>
</feature>
<dbReference type="Gene3D" id="1.20.58.670">
    <property type="entry name" value="Dsl1p vesicle tethering complex, Tip20p subunit, domain D"/>
    <property type="match status" value="1"/>
</dbReference>
<keyword evidence="2" id="KW-0813">Transport</keyword>
<dbReference type="Gene3D" id="1.10.357.30">
    <property type="entry name" value="Exocyst complex subunit Sec15 C-terminal domain, N-terminal subdomain"/>
    <property type="match status" value="1"/>
</dbReference>
<dbReference type="InterPro" id="IPR042044">
    <property type="entry name" value="EXOC6PINT-1/Sec15/Tip20_C_dom2"/>
</dbReference>
<evidence type="ECO:0000256" key="3">
    <source>
        <dbReference type="ARBA" id="ARBA00022483"/>
    </source>
</evidence>
<dbReference type="AlphaFoldDB" id="A0AAD7Q7Z4"/>
<dbReference type="PANTHER" id="PTHR12702:SF0">
    <property type="entry name" value="EXOCYST COMPLEX COMPONENT 6"/>
    <property type="match status" value="1"/>
</dbReference>
<dbReference type="KEGG" id="qsa:O6P43_006326"/>
<evidence type="ECO:0000256" key="1">
    <source>
        <dbReference type="ARBA" id="ARBA00007944"/>
    </source>
</evidence>
<keyword evidence="5" id="KW-0732">Signal</keyword>
<dbReference type="GO" id="GO:0000145">
    <property type="term" value="C:exocyst"/>
    <property type="evidence" value="ECO:0007669"/>
    <property type="project" value="TreeGrafter"/>
</dbReference>
<keyword evidence="4" id="KW-0175">Coiled coil</keyword>
<feature type="domain" description="Exocyst complex subunit EXOC6/Sec15 C-terminal" evidence="6">
    <location>
        <begin position="45"/>
        <end position="372"/>
    </location>
</feature>
<dbReference type="GO" id="GO:0016020">
    <property type="term" value="C:membrane"/>
    <property type="evidence" value="ECO:0007669"/>
    <property type="project" value="TreeGrafter"/>
</dbReference>
<dbReference type="Proteomes" id="UP001163823">
    <property type="component" value="Chromosome 3"/>
</dbReference>
<dbReference type="EMBL" id="JARAOO010000003">
    <property type="protein sequence ID" value="KAJ7976557.1"/>
    <property type="molecule type" value="Genomic_DNA"/>
</dbReference>
<sequence>MSHFWGLLLDSIAMKWAQFLRCLITAETNIMNFFWKSVGSRSLVFLASDSYEQMVMKKDTDYENNVLSFNLQTSDIMPAFPYIAPFSSMVPDACRTVRSFIKGSVDFLSYGASTNFYDVVRKYLDKFLIDVLNEAILYTIHGGNIGVSQAMQIAANIAVLERACDFFLRHAAQLCGVPVRSIERPQAILTAKVVLKTSRDAAFLALLNLVNTKLDEFMALTQNINWTSEEVSQSGNEYINEVIFYLDSLMSTAEQILPLDALYKVGSGALEHISNSIVSAFLSDSVKRFNANAVMSINNDLKMLEAFADERFHTTGLGEFYKDGSFRVCLIEARQLINLLLSSQPENFMNPVIRQKNYSALDYKKVASICEKFKDSPDGLFGSLSTRNQKQSGRKKSMDMLKKRLKDFN</sequence>
<evidence type="ECO:0000313" key="7">
    <source>
        <dbReference type="EMBL" id="KAJ7976557.1"/>
    </source>
</evidence>
<proteinExistence type="inferred from homology"/>
<dbReference type="GO" id="GO:0006886">
    <property type="term" value="P:intracellular protein transport"/>
    <property type="evidence" value="ECO:0007669"/>
    <property type="project" value="InterPro"/>
</dbReference>
<organism evidence="7 8">
    <name type="scientific">Quillaja saponaria</name>
    <name type="common">Soap bark tree</name>
    <dbReference type="NCBI Taxonomy" id="32244"/>
    <lineage>
        <taxon>Eukaryota</taxon>
        <taxon>Viridiplantae</taxon>
        <taxon>Streptophyta</taxon>
        <taxon>Embryophyta</taxon>
        <taxon>Tracheophyta</taxon>
        <taxon>Spermatophyta</taxon>
        <taxon>Magnoliopsida</taxon>
        <taxon>eudicotyledons</taxon>
        <taxon>Gunneridae</taxon>
        <taxon>Pentapetalae</taxon>
        <taxon>rosids</taxon>
        <taxon>fabids</taxon>
        <taxon>Fabales</taxon>
        <taxon>Quillajaceae</taxon>
        <taxon>Quillaja</taxon>
    </lineage>
</organism>
<evidence type="ECO:0000313" key="8">
    <source>
        <dbReference type="Proteomes" id="UP001163823"/>
    </source>
</evidence>
<dbReference type="FunFam" id="1.20.58.670:FF:000002">
    <property type="entry name" value="Exocyst complex component"/>
    <property type="match status" value="1"/>
</dbReference>